<dbReference type="InterPro" id="IPR005813">
    <property type="entry name" value="Ribosomal_bL20"/>
</dbReference>
<keyword evidence="5" id="KW-1185">Reference proteome</keyword>
<comment type="similarity">
    <text evidence="1">Belongs to the bacterial ribosomal protein bL20 family.</text>
</comment>
<dbReference type="GO" id="GO:0005840">
    <property type="term" value="C:ribosome"/>
    <property type="evidence" value="ECO:0007669"/>
    <property type="project" value="UniProtKB-KW"/>
</dbReference>
<dbReference type="Proteomes" id="UP000050525">
    <property type="component" value="Unassembled WGS sequence"/>
</dbReference>
<name>A0A151N458_ALLMI</name>
<evidence type="ECO:0000256" key="1">
    <source>
        <dbReference type="ARBA" id="ARBA00007698"/>
    </source>
</evidence>
<proteinExistence type="inferred from homology"/>
<dbReference type="AlphaFoldDB" id="A0A151N458"/>
<dbReference type="GO" id="GO:0003735">
    <property type="term" value="F:structural constituent of ribosome"/>
    <property type="evidence" value="ECO:0007669"/>
    <property type="project" value="InterPro"/>
</dbReference>
<dbReference type="PRINTS" id="PR00062">
    <property type="entry name" value="RIBOSOMALL20"/>
</dbReference>
<dbReference type="SUPFAM" id="SSF74731">
    <property type="entry name" value="Ribosomal protein L20"/>
    <property type="match status" value="1"/>
</dbReference>
<evidence type="ECO:0000256" key="2">
    <source>
        <dbReference type="ARBA" id="ARBA00022980"/>
    </source>
</evidence>
<evidence type="ECO:0000313" key="5">
    <source>
        <dbReference type="Proteomes" id="UP000050525"/>
    </source>
</evidence>
<dbReference type="CDD" id="cd07026">
    <property type="entry name" value="Ribosomal_L20"/>
    <property type="match status" value="1"/>
</dbReference>
<dbReference type="EMBL" id="AKHW03004073">
    <property type="protein sequence ID" value="KYO31570.1"/>
    <property type="molecule type" value="Genomic_DNA"/>
</dbReference>
<dbReference type="GO" id="GO:1990904">
    <property type="term" value="C:ribonucleoprotein complex"/>
    <property type="evidence" value="ECO:0007669"/>
    <property type="project" value="UniProtKB-KW"/>
</dbReference>
<keyword evidence="2 4" id="KW-0689">Ribosomal protein</keyword>
<accession>A0A151N458</accession>
<evidence type="ECO:0000313" key="4">
    <source>
        <dbReference type="EMBL" id="KYO31570.1"/>
    </source>
</evidence>
<dbReference type="Pfam" id="PF00453">
    <property type="entry name" value="Ribosomal_L20"/>
    <property type="match status" value="1"/>
</dbReference>
<dbReference type="STRING" id="8496.A0A151N458"/>
<dbReference type="GO" id="GO:0019843">
    <property type="term" value="F:rRNA binding"/>
    <property type="evidence" value="ECO:0007669"/>
    <property type="project" value="InterPro"/>
</dbReference>
<comment type="caution">
    <text evidence="4">The sequence shown here is derived from an EMBL/GenBank/DDBJ whole genome shotgun (WGS) entry which is preliminary data.</text>
</comment>
<dbReference type="GO" id="GO:0006412">
    <property type="term" value="P:translation"/>
    <property type="evidence" value="ECO:0007669"/>
    <property type="project" value="InterPro"/>
</dbReference>
<protein>
    <submittedName>
        <fullName evidence="4">39S ribosomal protein L20, mitochondrial</fullName>
    </submittedName>
</protein>
<sequence>MVFLSLQRWIRCRTTERRWRVLEELQYARHFRGRKNRCYSLAIRNIHRAFVKATKARKLKKRFMRTLWITRIEAASLEHGLKYPGFISNLAKCQPKGEDKKAFLMPLEMEKNQKEYFHVSCTIIDVTDIICSCREGLDELLLRLHYNKRYLQKSDNYYR</sequence>
<dbReference type="eggNOG" id="KOG4707">
    <property type="taxonomic scope" value="Eukaryota"/>
</dbReference>
<dbReference type="PANTHER" id="PTHR10986">
    <property type="entry name" value="39S RIBOSOMAL PROTEIN L20"/>
    <property type="match status" value="1"/>
</dbReference>
<dbReference type="Gene3D" id="1.10.1900.20">
    <property type="entry name" value="Ribosomal protein L20"/>
    <property type="match status" value="1"/>
</dbReference>
<evidence type="ECO:0000256" key="3">
    <source>
        <dbReference type="ARBA" id="ARBA00023274"/>
    </source>
</evidence>
<keyword evidence="3" id="KW-0687">Ribonucleoprotein</keyword>
<organism evidence="4 5">
    <name type="scientific">Alligator mississippiensis</name>
    <name type="common">American alligator</name>
    <dbReference type="NCBI Taxonomy" id="8496"/>
    <lineage>
        <taxon>Eukaryota</taxon>
        <taxon>Metazoa</taxon>
        <taxon>Chordata</taxon>
        <taxon>Craniata</taxon>
        <taxon>Vertebrata</taxon>
        <taxon>Euteleostomi</taxon>
        <taxon>Archelosauria</taxon>
        <taxon>Archosauria</taxon>
        <taxon>Crocodylia</taxon>
        <taxon>Alligatoridae</taxon>
        <taxon>Alligatorinae</taxon>
        <taxon>Alligator</taxon>
    </lineage>
</organism>
<dbReference type="InterPro" id="IPR035566">
    <property type="entry name" value="Ribosomal_protein_bL20_C"/>
</dbReference>
<dbReference type="Gene3D" id="6.10.160.10">
    <property type="match status" value="1"/>
</dbReference>
<reference evidence="4 5" key="1">
    <citation type="journal article" date="2012" name="Genome Biol.">
        <title>Sequencing three crocodilian genomes to illuminate the evolution of archosaurs and amniotes.</title>
        <authorList>
            <person name="St John J.A."/>
            <person name="Braun E.L."/>
            <person name="Isberg S.R."/>
            <person name="Miles L.G."/>
            <person name="Chong A.Y."/>
            <person name="Gongora J."/>
            <person name="Dalzell P."/>
            <person name="Moran C."/>
            <person name="Bed'hom B."/>
            <person name="Abzhanov A."/>
            <person name="Burgess S.C."/>
            <person name="Cooksey A.M."/>
            <person name="Castoe T.A."/>
            <person name="Crawford N.G."/>
            <person name="Densmore L.D."/>
            <person name="Drew J.C."/>
            <person name="Edwards S.V."/>
            <person name="Faircloth B.C."/>
            <person name="Fujita M.K."/>
            <person name="Greenwold M.J."/>
            <person name="Hoffmann F.G."/>
            <person name="Howard J.M."/>
            <person name="Iguchi T."/>
            <person name="Janes D.E."/>
            <person name="Khan S.Y."/>
            <person name="Kohno S."/>
            <person name="de Koning A.J."/>
            <person name="Lance S.L."/>
            <person name="McCarthy F.M."/>
            <person name="McCormack J.E."/>
            <person name="Merchant M.E."/>
            <person name="Peterson D.G."/>
            <person name="Pollock D.D."/>
            <person name="Pourmand N."/>
            <person name="Raney B.J."/>
            <person name="Roessler K.A."/>
            <person name="Sanford J.R."/>
            <person name="Sawyer R.H."/>
            <person name="Schmidt C.J."/>
            <person name="Triplett E.W."/>
            <person name="Tuberville T.D."/>
            <person name="Venegas-Anaya M."/>
            <person name="Howard J.T."/>
            <person name="Jarvis E.D."/>
            <person name="Guillette L.J.Jr."/>
            <person name="Glenn T.C."/>
            <person name="Green R.E."/>
            <person name="Ray D.A."/>
        </authorList>
    </citation>
    <scope>NUCLEOTIDE SEQUENCE [LARGE SCALE GENOMIC DNA]</scope>
    <source>
        <strain evidence="4">KSC_2009_1</strain>
    </source>
</reference>
<gene>
    <name evidence="4" type="primary">MRPL20</name>
    <name evidence="4" type="ORF">Y1Q_0006130</name>
</gene>